<dbReference type="AlphaFoldDB" id="A0A0Q0W037"/>
<protein>
    <submittedName>
        <fullName evidence="2">Uncharacterized protein</fullName>
    </submittedName>
</protein>
<keyword evidence="1" id="KW-0472">Membrane</keyword>
<dbReference type="Proteomes" id="UP000050443">
    <property type="component" value="Unassembled WGS sequence"/>
</dbReference>
<evidence type="ECO:0000313" key="2">
    <source>
        <dbReference type="EMBL" id="KQB39712.1"/>
    </source>
</evidence>
<evidence type="ECO:0000313" key="3">
    <source>
        <dbReference type="Proteomes" id="UP000050443"/>
    </source>
</evidence>
<reference evidence="2 3" key="1">
    <citation type="submission" date="2014-09" db="EMBL/GenBank/DDBJ databases">
        <title>Genome sequence of Flavobacterium aquidurense RC62.</title>
        <authorList>
            <person name="Kim J.F."/>
            <person name="Kwak M.-J."/>
        </authorList>
    </citation>
    <scope>NUCLEOTIDE SEQUENCE [LARGE SCALE GENOMIC DNA]</scope>
    <source>
        <strain evidence="2 3">RC62</strain>
    </source>
</reference>
<dbReference type="STRING" id="362413.RC62_1406"/>
<name>A0A0Q0W037_9FLAO</name>
<evidence type="ECO:0000256" key="1">
    <source>
        <dbReference type="SAM" id="Phobius"/>
    </source>
</evidence>
<accession>A0A0Q0W037</accession>
<keyword evidence="1" id="KW-1133">Transmembrane helix</keyword>
<organism evidence="2 3">
    <name type="scientific">Flavobacterium aquidurense</name>
    <dbReference type="NCBI Taxonomy" id="362413"/>
    <lineage>
        <taxon>Bacteria</taxon>
        <taxon>Pseudomonadati</taxon>
        <taxon>Bacteroidota</taxon>
        <taxon>Flavobacteriia</taxon>
        <taxon>Flavobacteriales</taxon>
        <taxon>Flavobacteriaceae</taxon>
        <taxon>Flavobacterium</taxon>
    </lineage>
</organism>
<gene>
    <name evidence="2" type="ORF">RC62_1406</name>
</gene>
<sequence>MACENIWTENNIAIMNIPLFIFILFYGFVFVLFFGINVLSFDQREKSH</sequence>
<feature type="transmembrane region" description="Helical" evidence="1">
    <location>
        <begin position="17"/>
        <end position="39"/>
    </location>
</feature>
<dbReference type="EMBL" id="JRLF01000012">
    <property type="protein sequence ID" value="KQB39712.1"/>
    <property type="molecule type" value="Genomic_DNA"/>
</dbReference>
<comment type="caution">
    <text evidence="2">The sequence shown here is derived from an EMBL/GenBank/DDBJ whole genome shotgun (WGS) entry which is preliminary data.</text>
</comment>
<keyword evidence="1" id="KW-0812">Transmembrane</keyword>
<proteinExistence type="predicted"/>